<evidence type="ECO:0000259" key="1">
    <source>
        <dbReference type="Pfam" id="PF02627"/>
    </source>
</evidence>
<reference evidence="2 3" key="1">
    <citation type="submission" date="2019-01" db="EMBL/GenBank/DDBJ databases">
        <title>Novel species of Nocardioides.</title>
        <authorList>
            <person name="Liu Q."/>
            <person name="Xin Y.-H."/>
        </authorList>
    </citation>
    <scope>NUCLEOTIDE SEQUENCE [LARGE SCALE GENOMIC DNA]</scope>
    <source>
        <strain evidence="2 3">HLT3-15</strain>
    </source>
</reference>
<dbReference type="InterPro" id="IPR003779">
    <property type="entry name" value="CMD-like"/>
</dbReference>
<evidence type="ECO:0000313" key="2">
    <source>
        <dbReference type="EMBL" id="RYB90237.1"/>
    </source>
</evidence>
<dbReference type="Gene3D" id="1.20.1290.10">
    <property type="entry name" value="AhpD-like"/>
    <property type="match status" value="1"/>
</dbReference>
<dbReference type="PANTHER" id="PTHR34846">
    <property type="entry name" value="4-CARBOXYMUCONOLACTONE DECARBOXYLASE FAMILY PROTEIN (AFU_ORTHOLOGUE AFUA_6G11590)"/>
    <property type="match status" value="1"/>
</dbReference>
<evidence type="ECO:0000313" key="3">
    <source>
        <dbReference type="Proteomes" id="UP000291838"/>
    </source>
</evidence>
<name>A0A4Q2RN77_9ACTN</name>
<dbReference type="AlphaFoldDB" id="A0A4Q2RN77"/>
<dbReference type="SUPFAM" id="SSF69118">
    <property type="entry name" value="AhpD-like"/>
    <property type="match status" value="1"/>
</dbReference>
<dbReference type="Pfam" id="PF02627">
    <property type="entry name" value="CMD"/>
    <property type="match status" value="1"/>
</dbReference>
<dbReference type="Proteomes" id="UP000291838">
    <property type="component" value="Unassembled WGS sequence"/>
</dbReference>
<dbReference type="GO" id="GO:0051920">
    <property type="term" value="F:peroxiredoxin activity"/>
    <property type="evidence" value="ECO:0007669"/>
    <property type="project" value="InterPro"/>
</dbReference>
<protein>
    <submittedName>
        <fullName evidence="2">Carboxymuconolactone decarboxylase family protein</fullName>
    </submittedName>
</protein>
<dbReference type="EMBL" id="SDWS01000005">
    <property type="protein sequence ID" value="RYB90237.1"/>
    <property type="molecule type" value="Genomic_DNA"/>
</dbReference>
<dbReference type="RefSeq" id="WP_129476180.1">
    <property type="nucleotide sequence ID" value="NZ_SDWS01000005.1"/>
</dbReference>
<dbReference type="OrthoDB" id="949132at2"/>
<organism evidence="2 3">
    <name type="scientific">Nocardioides glacieisoli</name>
    <dbReference type="NCBI Taxonomy" id="1168730"/>
    <lineage>
        <taxon>Bacteria</taxon>
        <taxon>Bacillati</taxon>
        <taxon>Actinomycetota</taxon>
        <taxon>Actinomycetes</taxon>
        <taxon>Propionibacteriales</taxon>
        <taxon>Nocardioidaceae</taxon>
        <taxon>Nocardioides</taxon>
    </lineage>
</organism>
<dbReference type="InterPro" id="IPR029032">
    <property type="entry name" value="AhpD-like"/>
</dbReference>
<sequence>MRLPDLRPEDLDPDQRVLYDDIVGGPRSTGPQHFALTTADGALTGPFGVMVHGPALGRPLQELGSAVRYATGLTDRVREIAILAVAAATGSVFEQHAHERVGRAVGLTDVELVALAEGRFTTDDAVEASAYALCRRLLDDRSRLTGEEYADLAGVLGTTTITELVVLVGYYRTLAQLLDVFDVDVPD</sequence>
<accession>A0A4Q2RN77</accession>
<gene>
    <name evidence="2" type="ORF">EUA06_12700</name>
</gene>
<comment type="caution">
    <text evidence="2">The sequence shown here is derived from an EMBL/GenBank/DDBJ whole genome shotgun (WGS) entry which is preliminary data.</text>
</comment>
<keyword evidence="3" id="KW-1185">Reference proteome</keyword>
<proteinExistence type="predicted"/>
<dbReference type="PANTHER" id="PTHR34846:SF11">
    <property type="entry name" value="4-CARBOXYMUCONOLACTONE DECARBOXYLASE FAMILY PROTEIN (AFU_ORTHOLOGUE AFUA_6G11590)"/>
    <property type="match status" value="1"/>
</dbReference>
<feature type="domain" description="Carboxymuconolactone decarboxylase-like" evidence="1">
    <location>
        <begin position="54"/>
        <end position="127"/>
    </location>
</feature>